<dbReference type="STRING" id="4097.A0A1S3Y8W8"/>
<dbReference type="KEGG" id="nta:107773875"/>
<reference evidence="7" key="2">
    <citation type="submission" date="2025-08" db="UniProtKB">
        <authorList>
            <consortium name="RefSeq"/>
        </authorList>
    </citation>
    <scope>IDENTIFICATION</scope>
    <source>
        <tissue evidence="7">Leaf</tissue>
    </source>
</reference>
<evidence type="ECO:0000313" key="6">
    <source>
        <dbReference type="Proteomes" id="UP000790787"/>
    </source>
</evidence>
<dbReference type="InterPro" id="IPR032675">
    <property type="entry name" value="LRR_dom_sf"/>
</dbReference>
<evidence type="ECO:0000259" key="4">
    <source>
        <dbReference type="Pfam" id="PF00931"/>
    </source>
</evidence>
<dbReference type="OMA" id="CEEKCFL"/>
<dbReference type="GeneID" id="107773875"/>
<dbReference type="PaxDb" id="4097-A0A1S3Y8W8"/>
<evidence type="ECO:0000256" key="3">
    <source>
        <dbReference type="ARBA" id="ARBA00022821"/>
    </source>
</evidence>
<dbReference type="PANTHER" id="PTHR23155">
    <property type="entry name" value="DISEASE RESISTANCE PROTEIN RP"/>
    <property type="match status" value="1"/>
</dbReference>
<accession>A0A1S3Y8W8</accession>
<dbReference type="PRINTS" id="PR00364">
    <property type="entry name" value="DISEASERSIST"/>
</dbReference>
<sequence>MSELVLRLAVERLQSLVLADQETAPLNRSASGHLYAILGELKRMQVWLKGKTQHKDSVRKIEELDYQIEDVIETYRVLGRSRRSLSNREIFNGIKIICMRYALIPFALRKIKSDIASIIKEIEEAVPVADSFENQGPTRSSRAVYSSLFGLKEDQKRVRQVILSGTGSNIPESSSQIGVPVIPICGAVGSGKTTLAKRILYEDPIVTKEFNTRIWVNVSEKFEIRDILRQVLVSCHGWMKHMFYSSEEQLLERIEERLKSQRTLIVLDDIRSIEAWETVCKTFPKLDKRSIVLVTTRVGYVAEYICRNEFVHTMTPLNEEALFREALPPRADTVYNELPDHLKPCFVYLGHFLEDQEIDPEKLSHLWMIEGLLSTGESARGESTMEMTERYLRELTLKGIVKVQAEEVPTTKKFKACCIVQGIENFCVSNCEQKRFLKIIDLREKDYSLSSIDEPRRLVIYLGNHRVDIEPKVAKIIRSLRVVLGNMQQIENEFIWPNEMLNLEEFRVLRILDFNGIDFRGQKLPTGIFNLELLRYLSFKGCVLEELPSSISKLSYMQVLDLRVKELIEIKIPNVLGNMRRLNHLYLPLKFVTQNGKKLGLNSLTELATLENFNTRLCKADDIFKLLKLRYLGAKVEGDFDDLVSITNYMKTTLSNFLHSTVDVIDFDCYAEERHSVLRELFQCQAARILRFKGHIGRLPSSDEISPSFTQLVLNKSHLNESSMPTLEKLPNLGVLVLSDDAYIAKKIIFSDSGFPKLKRLELLNLCFLEIFEVKNTAMPILCSLEIRNCEKLESLPDCLDIRASNHFLSIIWPEKGRQ</sequence>
<reference evidence="6" key="1">
    <citation type="journal article" date="2014" name="Nat. Commun.">
        <title>The tobacco genome sequence and its comparison with those of tomato and potato.</title>
        <authorList>
            <person name="Sierro N."/>
            <person name="Battey J.N."/>
            <person name="Ouadi S."/>
            <person name="Bakaher N."/>
            <person name="Bovet L."/>
            <person name="Willig A."/>
            <person name="Goepfert S."/>
            <person name="Peitsch M.C."/>
            <person name="Ivanov N.V."/>
        </authorList>
    </citation>
    <scope>NUCLEOTIDE SEQUENCE [LARGE SCALE GENOMIC DNA]</scope>
</reference>
<keyword evidence="3" id="KW-0611">Plant defense</keyword>
<name>A0A1S3Y8W8_TOBAC</name>
<organism evidence="6 7">
    <name type="scientific">Nicotiana tabacum</name>
    <name type="common">Common tobacco</name>
    <dbReference type="NCBI Taxonomy" id="4097"/>
    <lineage>
        <taxon>Eukaryota</taxon>
        <taxon>Viridiplantae</taxon>
        <taxon>Streptophyta</taxon>
        <taxon>Embryophyta</taxon>
        <taxon>Tracheophyta</taxon>
        <taxon>Spermatophyta</taxon>
        <taxon>Magnoliopsida</taxon>
        <taxon>eudicotyledons</taxon>
        <taxon>Gunneridae</taxon>
        <taxon>Pentapetalae</taxon>
        <taxon>asterids</taxon>
        <taxon>lamiids</taxon>
        <taxon>Solanales</taxon>
        <taxon>Solanaceae</taxon>
        <taxon>Nicotianoideae</taxon>
        <taxon>Nicotianeae</taxon>
        <taxon>Nicotiana</taxon>
    </lineage>
</organism>
<dbReference type="Gene3D" id="1.10.10.10">
    <property type="entry name" value="Winged helix-like DNA-binding domain superfamily/Winged helix DNA-binding domain"/>
    <property type="match status" value="1"/>
</dbReference>
<protein>
    <submittedName>
        <fullName evidence="7">Disease resistance RPP8-like protein 2</fullName>
    </submittedName>
    <submittedName>
        <fullName evidence="7">Probable disease resistance protein RF9</fullName>
    </submittedName>
</protein>
<proteinExistence type="inferred from homology"/>
<dbReference type="GO" id="GO:0051707">
    <property type="term" value="P:response to other organism"/>
    <property type="evidence" value="ECO:0007669"/>
    <property type="project" value="UniProtKB-ARBA"/>
</dbReference>
<dbReference type="Pfam" id="PF00931">
    <property type="entry name" value="NB-ARC"/>
    <property type="match status" value="1"/>
</dbReference>
<dbReference type="OrthoDB" id="1259037at2759"/>
<comment type="similarity">
    <text evidence="1">Belongs to the disease resistance NB-LRR family.</text>
</comment>
<gene>
    <name evidence="7" type="primary">LOC107773875</name>
</gene>
<dbReference type="RefSeq" id="XP_016448786.1">
    <property type="nucleotide sequence ID" value="XM_016593300.2"/>
</dbReference>
<evidence type="ECO:0000256" key="2">
    <source>
        <dbReference type="ARBA" id="ARBA00022737"/>
    </source>
</evidence>
<feature type="domain" description="NB-ARC" evidence="4">
    <location>
        <begin position="178"/>
        <end position="320"/>
    </location>
</feature>
<dbReference type="RefSeq" id="XP_016448786.1">
    <property type="nucleotide sequence ID" value="XM_016593300.1"/>
</dbReference>
<dbReference type="SUPFAM" id="SSF52540">
    <property type="entry name" value="P-loop containing nucleoside triphosphate hydrolases"/>
    <property type="match status" value="1"/>
</dbReference>
<dbReference type="Gene3D" id="3.80.10.10">
    <property type="entry name" value="Ribonuclease Inhibitor"/>
    <property type="match status" value="1"/>
</dbReference>
<dbReference type="GO" id="GO:0006952">
    <property type="term" value="P:defense response"/>
    <property type="evidence" value="ECO:0007669"/>
    <property type="project" value="UniProtKB-KW"/>
</dbReference>
<keyword evidence="6" id="KW-1185">Reference proteome</keyword>
<evidence type="ECO:0000259" key="5">
    <source>
        <dbReference type="Pfam" id="PF23598"/>
    </source>
</evidence>
<dbReference type="InterPro" id="IPR027417">
    <property type="entry name" value="P-loop_NTPase"/>
</dbReference>
<dbReference type="SUPFAM" id="SSF52058">
    <property type="entry name" value="L domain-like"/>
    <property type="match status" value="1"/>
</dbReference>
<evidence type="ECO:0000313" key="7">
    <source>
        <dbReference type="RefSeq" id="XP_016448786.1"/>
    </source>
</evidence>
<dbReference type="InterPro" id="IPR044974">
    <property type="entry name" value="Disease_R_plants"/>
</dbReference>
<dbReference type="PANTHER" id="PTHR23155:SF1211">
    <property type="entry name" value="OS09G0313500 PROTEIN"/>
    <property type="match status" value="1"/>
</dbReference>
<dbReference type="InterPro" id="IPR002182">
    <property type="entry name" value="NB-ARC"/>
</dbReference>
<dbReference type="InterPro" id="IPR036388">
    <property type="entry name" value="WH-like_DNA-bd_sf"/>
</dbReference>
<feature type="domain" description="Disease resistance R13L4/SHOC-2-like LRR" evidence="5">
    <location>
        <begin position="499"/>
        <end position="788"/>
    </location>
</feature>
<dbReference type="Pfam" id="PF23598">
    <property type="entry name" value="LRR_14"/>
    <property type="match status" value="1"/>
</dbReference>
<evidence type="ECO:0000256" key="1">
    <source>
        <dbReference type="ARBA" id="ARBA00008894"/>
    </source>
</evidence>
<dbReference type="GO" id="GO:0043531">
    <property type="term" value="F:ADP binding"/>
    <property type="evidence" value="ECO:0007669"/>
    <property type="project" value="InterPro"/>
</dbReference>
<dbReference type="Proteomes" id="UP000790787">
    <property type="component" value="Chromosome 14"/>
</dbReference>
<dbReference type="InterPro" id="IPR055414">
    <property type="entry name" value="LRR_R13L4/SHOC2-like"/>
</dbReference>
<keyword evidence="2" id="KW-0677">Repeat</keyword>
<dbReference type="Gene3D" id="3.40.50.300">
    <property type="entry name" value="P-loop containing nucleotide triphosphate hydrolases"/>
    <property type="match status" value="1"/>
</dbReference>
<dbReference type="AlphaFoldDB" id="A0A1S3Y8W8"/>